<dbReference type="Proteomes" id="UP001242995">
    <property type="component" value="Unassembled WGS sequence"/>
</dbReference>
<reference evidence="1 3" key="1">
    <citation type="submission" date="2023-07" db="EMBL/GenBank/DDBJ databases">
        <title>Sorghum-associated microbial communities from plants grown in Nebraska, USA.</title>
        <authorList>
            <person name="Schachtman D."/>
        </authorList>
    </citation>
    <scope>NUCLEOTIDE SEQUENCE</scope>
    <source>
        <strain evidence="1">DS1006</strain>
        <strain evidence="2 3">DS1016</strain>
    </source>
</reference>
<keyword evidence="3" id="KW-1185">Reference proteome</keyword>
<name>A0AAW8DEL4_9MICC</name>
<dbReference type="AlphaFoldDB" id="A0AAW8DEL4"/>
<dbReference type="EMBL" id="JAUSTF010000002">
    <property type="protein sequence ID" value="MDQ0180239.1"/>
    <property type="molecule type" value="Genomic_DNA"/>
</dbReference>
<dbReference type="RefSeq" id="WP_306958702.1">
    <property type="nucleotide sequence ID" value="NZ_JAUSRG010000001.1"/>
</dbReference>
<dbReference type="EMBL" id="JAUSRG010000001">
    <property type="protein sequence ID" value="MDP9903108.1"/>
    <property type="molecule type" value="Genomic_DNA"/>
</dbReference>
<comment type="caution">
    <text evidence="1">The sequence shown here is derived from an EMBL/GenBank/DDBJ whole genome shotgun (WGS) entry which is preliminary data.</text>
</comment>
<evidence type="ECO:0000313" key="1">
    <source>
        <dbReference type="EMBL" id="MDP9903108.1"/>
    </source>
</evidence>
<organism evidence="1 4">
    <name type="scientific">Arthrobacter bambusae</name>
    <dbReference type="NCBI Taxonomy" id="1338426"/>
    <lineage>
        <taxon>Bacteria</taxon>
        <taxon>Bacillati</taxon>
        <taxon>Actinomycetota</taxon>
        <taxon>Actinomycetes</taxon>
        <taxon>Micrococcales</taxon>
        <taxon>Micrococcaceae</taxon>
        <taxon>Arthrobacter</taxon>
    </lineage>
</organism>
<protein>
    <submittedName>
        <fullName evidence="1">Uncharacterized protein</fullName>
    </submittedName>
</protein>
<sequence>MTLPFSADEIVTAEAGFFEVESKALASWIQTGLGDKEWEIKYPASVSLADAISALKPEIAVTRYLCVPLGAWSVLLNNSPLGTDVGVLPSYAARELGCRAIRAVNVPDDATFPARILEVYGPNGAPPRALERSIAAAKDGRSWVFETSGTPYPFEDHTAYELRIKSRRFTSQMLFDYIRALGVPLGETPDWSNTVMVRRRAEQK</sequence>
<evidence type="ECO:0000313" key="3">
    <source>
        <dbReference type="Proteomes" id="UP001230951"/>
    </source>
</evidence>
<gene>
    <name evidence="1" type="ORF">J2S90_000048</name>
    <name evidence="2" type="ORF">J2S93_001655</name>
</gene>
<dbReference type="Proteomes" id="UP001230951">
    <property type="component" value="Unassembled WGS sequence"/>
</dbReference>
<evidence type="ECO:0000313" key="2">
    <source>
        <dbReference type="EMBL" id="MDQ0180239.1"/>
    </source>
</evidence>
<proteinExistence type="predicted"/>
<accession>A0AAW8DEL4</accession>
<evidence type="ECO:0000313" key="4">
    <source>
        <dbReference type="Proteomes" id="UP001242995"/>
    </source>
</evidence>